<protein>
    <submittedName>
        <fullName evidence="1">Uncharacterized protein</fullName>
    </submittedName>
</protein>
<accession>X0VZU2</accession>
<dbReference type="AlphaFoldDB" id="X0VZU2"/>
<name>X0VZU2_9ZZZZ</name>
<proteinExistence type="predicted"/>
<evidence type="ECO:0000313" key="1">
    <source>
        <dbReference type="EMBL" id="GAG23825.1"/>
    </source>
</evidence>
<sequence>PEDISDEIYSWWFENSFVGGARIGPEIRLAAAMPNLKYIAMNIVNAILEGAGADVETRQRINDNCDRFVIEMLESLAVPKR</sequence>
<comment type="caution">
    <text evidence="1">The sequence shown here is derived from an EMBL/GenBank/DDBJ whole genome shotgun (WGS) entry which is preliminary data.</text>
</comment>
<organism evidence="1">
    <name type="scientific">marine sediment metagenome</name>
    <dbReference type="NCBI Taxonomy" id="412755"/>
    <lineage>
        <taxon>unclassified sequences</taxon>
        <taxon>metagenomes</taxon>
        <taxon>ecological metagenomes</taxon>
    </lineage>
</organism>
<reference evidence="1" key="1">
    <citation type="journal article" date="2014" name="Front. Microbiol.">
        <title>High frequency of phylogenetically diverse reductive dehalogenase-homologous genes in deep subseafloor sedimentary metagenomes.</title>
        <authorList>
            <person name="Kawai M."/>
            <person name="Futagami T."/>
            <person name="Toyoda A."/>
            <person name="Takaki Y."/>
            <person name="Nishi S."/>
            <person name="Hori S."/>
            <person name="Arai W."/>
            <person name="Tsubouchi T."/>
            <person name="Morono Y."/>
            <person name="Uchiyama I."/>
            <person name="Ito T."/>
            <person name="Fujiyama A."/>
            <person name="Inagaki F."/>
            <person name="Takami H."/>
        </authorList>
    </citation>
    <scope>NUCLEOTIDE SEQUENCE</scope>
    <source>
        <strain evidence="1">Expedition CK06-06</strain>
    </source>
</reference>
<dbReference type="EMBL" id="BARS01033250">
    <property type="protein sequence ID" value="GAG23825.1"/>
    <property type="molecule type" value="Genomic_DNA"/>
</dbReference>
<feature type="non-terminal residue" evidence="1">
    <location>
        <position position="1"/>
    </location>
</feature>
<gene>
    <name evidence="1" type="ORF">S01H1_51525</name>
</gene>